<proteinExistence type="predicted"/>
<comment type="caution">
    <text evidence="1">The sequence shown here is derived from an EMBL/GenBank/DDBJ whole genome shotgun (WGS) entry which is preliminary data.</text>
</comment>
<accession>A0A242N9C9</accession>
<organism evidence="1 2">
    <name type="scientific">Caballeronia sordidicola</name>
    <name type="common">Burkholderia sordidicola</name>
    <dbReference type="NCBI Taxonomy" id="196367"/>
    <lineage>
        <taxon>Bacteria</taxon>
        <taxon>Pseudomonadati</taxon>
        <taxon>Pseudomonadota</taxon>
        <taxon>Betaproteobacteria</taxon>
        <taxon>Burkholderiales</taxon>
        <taxon>Burkholderiaceae</taxon>
        <taxon>Caballeronia</taxon>
    </lineage>
</organism>
<protein>
    <submittedName>
        <fullName evidence="1">Uncharacterized protein</fullName>
    </submittedName>
</protein>
<name>A0A242N9C9_CABSO</name>
<evidence type="ECO:0000313" key="1">
    <source>
        <dbReference type="EMBL" id="OTP80237.1"/>
    </source>
</evidence>
<dbReference type="AlphaFoldDB" id="A0A242N9C9"/>
<dbReference type="Proteomes" id="UP000194546">
    <property type="component" value="Unassembled WGS sequence"/>
</dbReference>
<evidence type="ECO:0000313" key="2">
    <source>
        <dbReference type="Proteomes" id="UP000194546"/>
    </source>
</evidence>
<gene>
    <name evidence="1" type="ORF">PAMC26510_03245</name>
</gene>
<reference evidence="1 2" key="1">
    <citation type="submission" date="2017-03" db="EMBL/GenBank/DDBJ databases">
        <title>Genome analysis of strain PAMC 26510.</title>
        <authorList>
            <person name="Oh H.-M."/>
            <person name="Yang J.-A."/>
        </authorList>
    </citation>
    <scope>NUCLEOTIDE SEQUENCE [LARGE SCALE GENOMIC DNA]</scope>
    <source>
        <strain evidence="1 2">PAMC 26510</strain>
    </source>
</reference>
<sequence length="39" mass="4356">MQFSSSNRISRSTPWFIGTAIKFGSDGDPLASSMHRRLL</sequence>
<dbReference type="EMBL" id="NBTY01000009">
    <property type="protein sequence ID" value="OTP80237.1"/>
    <property type="molecule type" value="Genomic_DNA"/>
</dbReference>